<dbReference type="SMART" id="SM00843">
    <property type="entry name" value="Ftsk_gamma"/>
    <property type="match status" value="1"/>
</dbReference>
<dbReference type="EMBL" id="JYGE01000003">
    <property type="protein sequence ID" value="PSJ31712.1"/>
    <property type="molecule type" value="Genomic_DNA"/>
</dbReference>
<dbReference type="InterPro" id="IPR018541">
    <property type="entry name" value="Ftsk_gamma"/>
</dbReference>
<feature type="transmembrane region" description="Helical" evidence="7">
    <location>
        <begin position="109"/>
        <end position="127"/>
    </location>
</feature>
<evidence type="ECO:0000256" key="6">
    <source>
        <dbReference type="SAM" id="MobiDB-lite"/>
    </source>
</evidence>
<dbReference type="PANTHER" id="PTHR22683">
    <property type="entry name" value="SPORULATION PROTEIN RELATED"/>
    <property type="match status" value="1"/>
</dbReference>
<organism evidence="9 10">
    <name type="scientific">Peptostreptococcus russellii</name>
    <dbReference type="NCBI Taxonomy" id="215200"/>
    <lineage>
        <taxon>Bacteria</taxon>
        <taxon>Bacillati</taxon>
        <taxon>Bacillota</taxon>
        <taxon>Clostridia</taxon>
        <taxon>Peptostreptococcales</taxon>
        <taxon>Peptostreptococcaceae</taxon>
        <taxon>Peptostreptococcus</taxon>
    </lineage>
</organism>
<dbReference type="InterPro" id="IPR002543">
    <property type="entry name" value="FtsK_dom"/>
</dbReference>
<feature type="region of interest" description="Disordered" evidence="6">
    <location>
        <begin position="860"/>
        <end position="883"/>
    </location>
</feature>
<evidence type="ECO:0000313" key="10">
    <source>
        <dbReference type="Proteomes" id="UP000241434"/>
    </source>
</evidence>
<dbReference type="AlphaFoldDB" id="A0A2P7Q174"/>
<dbReference type="Gene3D" id="1.10.10.10">
    <property type="entry name" value="Winged helix-like DNA-binding domain superfamily/Winged helix DNA-binding domain"/>
    <property type="match status" value="1"/>
</dbReference>
<keyword evidence="2 5" id="KW-0547">Nucleotide-binding</keyword>
<keyword evidence="10" id="KW-1185">Reference proteome</keyword>
<dbReference type="Gene3D" id="3.30.980.40">
    <property type="match status" value="1"/>
</dbReference>
<evidence type="ECO:0000256" key="2">
    <source>
        <dbReference type="ARBA" id="ARBA00022741"/>
    </source>
</evidence>
<dbReference type="InterPro" id="IPR003593">
    <property type="entry name" value="AAA+_ATPase"/>
</dbReference>
<dbReference type="InterPro" id="IPR036390">
    <property type="entry name" value="WH_DNA-bd_sf"/>
</dbReference>
<dbReference type="RefSeq" id="WP_242969033.1">
    <property type="nucleotide sequence ID" value="NZ_JYGE01000003.1"/>
</dbReference>
<keyword evidence="3 5" id="KW-0067">ATP-binding</keyword>
<dbReference type="PANTHER" id="PTHR22683:SF41">
    <property type="entry name" value="DNA TRANSLOCASE FTSK"/>
    <property type="match status" value="1"/>
</dbReference>
<gene>
    <name evidence="9" type="ORF">UF10_03530</name>
</gene>
<dbReference type="Pfam" id="PF09397">
    <property type="entry name" value="FtsK_gamma"/>
    <property type="match status" value="1"/>
</dbReference>
<dbReference type="PROSITE" id="PS50901">
    <property type="entry name" value="FTSK"/>
    <property type="match status" value="1"/>
</dbReference>
<keyword evidence="7" id="KW-0472">Membrane</keyword>
<dbReference type="GO" id="GO:0051301">
    <property type="term" value="P:cell division"/>
    <property type="evidence" value="ECO:0007669"/>
    <property type="project" value="UniProtKB-KW"/>
</dbReference>
<keyword evidence="7" id="KW-1133">Transmembrane helix</keyword>
<dbReference type="InterPro" id="IPR027417">
    <property type="entry name" value="P-loop_NTPase"/>
</dbReference>
<dbReference type="InterPro" id="IPR050206">
    <property type="entry name" value="FtsK/SpoIIIE/SftA"/>
</dbReference>
<keyword evidence="4" id="KW-0238">DNA-binding</keyword>
<feature type="transmembrane region" description="Helical" evidence="7">
    <location>
        <begin position="163"/>
        <end position="189"/>
    </location>
</feature>
<name>A0A2P7Q174_9FIRM</name>
<sequence>MAKKTKGKKPNRRPSTNKKPTNRKKSKKNPKKMTFNSEYHNLILIFLGLFFAYGLFSSSGALAPRVIQTVFKGLFGGLAILVPIVMVIIGVLGFIDGNEKIDRLRETKISYIIAVFLIIYYGLINYAQTPSEGLMDIDVIQDTIKMGVTREGMGLIPSFVTYYLTHILGLMGAWLLTIFANIIACLSIFKISVDDVLNLIRNPKEGKTNIFSKLKLFKRKNLDGENTVDDATIISKTSFFDKVKEKLGKNSDESFDDGVDEGDKTIKIVGFNKADDDYLEILEGTQGLSDLEILQKLQNEEPVLNGIVSEEDISNEDNLPAESLFDDHNFEFENDFNKDFDTNSNTNFNDGEFQEDGFKSTKEAGDFDKLKNLQNSENLNAISDLKKKASITSREDLMNFSEEDGIDENEHLKYIDYKKPSVSLLNKVVNKNDKRSKQKVLENARQLEQTLRDFGVDASINQVTVGPTITRYEIQPKPGVKVSKIVNLTDDIALSLAAKSIRMEAPIPGKSAIGIEVPNDEPQMVSAREIIESSEFNNFKSPLAMGLGKDVAGNIIIGDIAKMPHLLIAGSTGSGKSVCVNTLITSILYKAKPDEVKLMLIDPKVVELANYNGIPHLLIPVVTDAKKAANALCWAVTEMNRRYKLFADAQVKDITSYNDKTDNPLPKIVIIIDELADLMMVSANEVEDYICRLAQMARAAGMHLIVATQRPSVDVITGVIKANIPSRIAFAVSSQTDSRTIIDMGGAEKLLGKGDMLFYPLGASKPRRLQGAFISEEESDRVIEYVKKEAGDITPSYFGEIEESISNINTIKSDDTDEFLYDAIEFVVNNGQASASMLQRKFKIGFNRAARLVDDMEERGIVGPSEGSKPRKVLISKEELSQL</sequence>
<dbReference type="InterPro" id="IPR041027">
    <property type="entry name" value="FtsK_alpha"/>
</dbReference>
<accession>A0A2P7Q174</accession>
<dbReference type="GO" id="GO:0005524">
    <property type="term" value="F:ATP binding"/>
    <property type="evidence" value="ECO:0007669"/>
    <property type="project" value="UniProtKB-UniRule"/>
</dbReference>
<evidence type="ECO:0000256" key="5">
    <source>
        <dbReference type="PROSITE-ProRule" id="PRU00289"/>
    </source>
</evidence>
<dbReference type="Gene3D" id="3.40.50.300">
    <property type="entry name" value="P-loop containing nucleotide triphosphate hydrolases"/>
    <property type="match status" value="1"/>
</dbReference>
<dbReference type="InterPro" id="IPR036388">
    <property type="entry name" value="WH-like_DNA-bd_sf"/>
</dbReference>
<comment type="caution">
    <text evidence="9">The sequence shown here is derived from an EMBL/GenBank/DDBJ whole genome shotgun (WGS) entry which is preliminary data.</text>
</comment>
<dbReference type="Pfam" id="PF17854">
    <property type="entry name" value="FtsK_alpha"/>
    <property type="match status" value="1"/>
</dbReference>
<dbReference type="SMART" id="SM00382">
    <property type="entry name" value="AAA"/>
    <property type="match status" value="1"/>
</dbReference>
<keyword evidence="9" id="KW-0132">Cell division</keyword>
<evidence type="ECO:0000256" key="1">
    <source>
        <dbReference type="ARBA" id="ARBA00006474"/>
    </source>
</evidence>
<keyword evidence="9" id="KW-0131">Cell cycle</keyword>
<dbReference type="SUPFAM" id="SSF52540">
    <property type="entry name" value="P-loop containing nucleoside triphosphate hydrolases"/>
    <property type="match status" value="1"/>
</dbReference>
<protein>
    <submittedName>
        <fullName evidence="9">Cell division protein FtsK</fullName>
    </submittedName>
</protein>
<reference evidence="9" key="1">
    <citation type="thesis" date="2015" institute="Rutgers" country="The State University of New Jersey, 14 College Farm Rd., New Brunswick, NJ, USA">
        <title>Ammonia toxicity in bacteria and its implications for treatment of and resource recovery from highly nitrogenous organic wastes.</title>
        <authorList>
            <person name="Luther A.K."/>
        </authorList>
    </citation>
    <scope>NUCLEOTIDE SEQUENCE</scope>
    <source>
        <strain evidence="9">RT-10B</strain>
    </source>
</reference>
<evidence type="ECO:0000313" key="9">
    <source>
        <dbReference type="EMBL" id="PSJ31712.1"/>
    </source>
</evidence>
<evidence type="ECO:0000256" key="7">
    <source>
        <dbReference type="SAM" id="Phobius"/>
    </source>
</evidence>
<dbReference type="GO" id="GO:0016020">
    <property type="term" value="C:membrane"/>
    <property type="evidence" value="ECO:0007669"/>
    <property type="project" value="UniProtKB-SubCell"/>
</dbReference>
<keyword evidence="7" id="KW-0812">Transmembrane</keyword>
<evidence type="ECO:0000256" key="4">
    <source>
        <dbReference type="ARBA" id="ARBA00023125"/>
    </source>
</evidence>
<dbReference type="SUPFAM" id="SSF46785">
    <property type="entry name" value="Winged helix' DNA-binding domain"/>
    <property type="match status" value="1"/>
</dbReference>
<evidence type="ECO:0000259" key="8">
    <source>
        <dbReference type="PROSITE" id="PS50901"/>
    </source>
</evidence>
<feature type="domain" description="FtsK" evidence="8">
    <location>
        <begin position="552"/>
        <end position="739"/>
    </location>
</feature>
<feature type="region of interest" description="Disordered" evidence="6">
    <location>
        <begin position="1"/>
        <end position="31"/>
    </location>
</feature>
<proteinExistence type="inferred from homology"/>
<dbReference type="Proteomes" id="UP000241434">
    <property type="component" value="Unassembled WGS sequence"/>
</dbReference>
<feature type="transmembrane region" description="Helical" evidence="7">
    <location>
        <begin position="73"/>
        <end position="97"/>
    </location>
</feature>
<dbReference type="Pfam" id="PF01580">
    <property type="entry name" value="FtsK_SpoIIIE"/>
    <property type="match status" value="1"/>
</dbReference>
<dbReference type="GO" id="GO:0003677">
    <property type="term" value="F:DNA binding"/>
    <property type="evidence" value="ECO:0007669"/>
    <property type="project" value="UniProtKB-KW"/>
</dbReference>
<feature type="binding site" evidence="5">
    <location>
        <begin position="570"/>
        <end position="577"/>
    </location>
    <ligand>
        <name>ATP</name>
        <dbReference type="ChEBI" id="CHEBI:30616"/>
    </ligand>
</feature>
<comment type="similarity">
    <text evidence="1">Belongs to the FtsK/SpoIIIE/SftA family.</text>
</comment>
<evidence type="ECO:0000256" key="3">
    <source>
        <dbReference type="ARBA" id="ARBA00022840"/>
    </source>
</evidence>